<evidence type="ECO:0000256" key="3">
    <source>
        <dbReference type="ARBA" id="ARBA00022448"/>
    </source>
</evidence>
<reference evidence="10" key="1">
    <citation type="journal article" date="2023" name="Mol. Biol. Evol.">
        <title>Third-Generation Sequencing Reveals the Adaptive Role of the Epigenome in Three Deep-Sea Polychaetes.</title>
        <authorList>
            <person name="Perez M."/>
            <person name="Aroh O."/>
            <person name="Sun Y."/>
            <person name="Lan Y."/>
            <person name="Juniper S.K."/>
            <person name="Young C.R."/>
            <person name="Angers B."/>
            <person name="Qian P.Y."/>
        </authorList>
    </citation>
    <scope>NUCLEOTIDE SEQUENCE</scope>
    <source>
        <strain evidence="10">R07B-5</strain>
    </source>
</reference>
<organism evidence="10 11">
    <name type="scientific">Ridgeia piscesae</name>
    <name type="common">Tubeworm</name>
    <dbReference type="NCBI Taxonomy" id="27915"/>
    <lineage>
        <taxon>Eukaryota</taxon>
        <taxon>Metazoa</taxon>
        <taxon>Spiralia</taxon>
        <taxon>Lophotrochozoa</taxon>
        <taxon>Annelida</taxon>
        <taxon>Polychaeta</taxon>
        <taxon>Sedentaria</taxon>
        <taxon>Canalipalpata</taxon>
        <taxon>Sabellida</taxon>
        <taxon>Siboglinidae</taxon>
        <taxon>Ridgeia</taxon>
    </lineage>
</organism>
<dbReference type="AlphaFoldDB" id="A0AAD9NV28"/>
<keyword evidence="5 8" id="KW-0472">Membrane</keyword>
<accession>A0AAD9NV28</accession>
<evidence type="ECO:0000256" key="4">
    <source>
        <dbReference type="ARBA" id="ARBA00022927"/>
    </source>
</evidence>
<keyword evidence="11" id="KW-1185">Reference proteome</keyword>
<dbReference type="GO" id="GO:0005737">
    <property type="term" value="C:cytoplasm"/>
    <property type="evidence" value="ECO:0007669"/>
    <property type="project" value="UniProtKB-ARBA"/>
</dbReference>
<name>A0AAD9NV28_RIDPI</name>
<dbReference type="GO" id="GO:0012505">
    <property type="term" value="C:endomembrane system"/>
    <property type="evidence" value="ECO:0007669"/>
    <property type="project" value="UniProtKB-SubCell"/>
</dbReference>
<dbReference type="InterPro" id="IPR011012">
    <property type="entry name" value="Longin-like_dom_sf"/>
</dbReference>
<comment type="caution">
    <text evidence="10">The sequence shown here is derived from an EMBL/GenBank/DDBJ whole genome shotgun (WGS) entry which is preliminary data.</text>
</comment>
<comment type="subcellular location">
    <subcellularLocation>
        <location evidence="1">Endomembrane system</location>
    </subcellularLocation>
</comment>
<dbReference type="SUPFAM" id="SSF64356">
    <property type="entry name" value="SNARE-like"/>
    <property type="match status" value="1"/>
</dbReference>
<dbReference type="PANTHER" id="PTHR11753">
    <property type="entry name" value="ADAPTOR COMPLEXES SMALL SUBUNIT FAMILY"/>
    <property type="match status" value="1"/>
</dbReference>
<proteinExistence type="inferred from homology"/>
<evidence type="ECO:0000256" key="8">
    <source>
        <dbReference type="PIRNR" id="PIRNR015588"/>
    </source>
</evidence>
<comment type="subunit">
    <text evidence="7">Adaptor protein complex 4 (AP-4) is a heterotetramer composed of two large adaptins (epsilon-type subunit AP4E1 and beta-type subunit AP4B1), a medium adaptin (mu-type subunit AP4M1) and a small adaptin (sigma-type AP4S1).</text>
</comment>
<dbReference type="PIRSF" id="PIRSF015588">
    <property type="entry name" value="AP_complex_sigma"/>
    <property type="match status" value="1"/>
</dbReference>
<dbReference type="Pfam" id="PF01217">
    <property type="entry name" value="Clat_adaptor_s"/>
    <property type="match status" value="1"/>
</dbReference>
<dbReference type="InterPro" id="IPR022775">
    <property type="entry name" value="AP_mu_sigma_su"/>
</dbReference>
<keyword evidence="4 8" id="KW-0653">Protein transport</keyword>
<comment type="similarity">
    <text evidence="2 8">Belongs to the adaptor complexes small subunit family.</text>
</comment>
<dbReference type="InterPro" id="IPR016635">
    <property type="entry name" value="AP_complex_ssu"/>
</dbReference>
<dbReference type="GO" id="GO:0006886">
    <property type="term" value="P:intracellular protein transport"/>
    <property type="evidence" value="ECO:0007669"/>
    <property type="project" value="UniProtKB-UniRule"/>
</dbReference>
<gene>
    <name evidence="10" type="ORF">NP493_382g02000</name>
</gene>
<sequence length="160" mass="18634">MYIGGNDKASKATMIKFLLIVNKQGHPRILKYFDSLPNGRDESVRAQETEVIKKCLTVSDKECSFFDYTTFKIVFRTYGNMCFILAVDDDENELAVLEFIHNIVETFDKYFEKVTEHKIMFNLDRVHMILDEMILNGRIIESSKVQILAPVQLLDQVSRR</sequence>
<dbReference type="Proteomes" id="UP001209878">
    <property type="component" value="Unassembled WGS sequence"/>
</dbReference>
<evidence type="ECO:0000256" key="1">
    <source>
        <dbReference type="ARBA" id="ARBA00004308"/>
    </source>
</evidence>
<evidence type="ECO:0000256" key="6">
    <source>
        <dbReference type="ARBA" id="ARBA00053594"/>
    </source>
</evidence>
<evidence type="ECO:0000256" key="2">
    <source>
        <dbReference type="ARBA" id="ARBA00006972"/>
    </source>
</evidence>
<keyword evidence="3 8" id="KW-0813">Transport</keyword>
<dbReference type="EMBL" id="JAODUO010000382">
    <property type="protein sequence ID" value="KAK2181778.1"/>
    <property type="molecule type" value="Genomic_DNA"/>
</dbReference>
<evidence type="ECO:0000313" key="10">
    <source>
        <dbReference type="EMBL" id="KAK2181778.1"/>
    </source>
</evidence>
<dbReference type="FunFam" id="3.30.450.60:FF:000010">
    <property type="entry name" value="AP complex subunit sigma"/>
    <property type="match status" value="1"/>
</dbReference>
<comment type="function">
    <text evidence="6">Component of the adaptor protein complex 4 (AP-4). Adaptor protein complexes are vesicle coat components involved both in vesicle formation and cargo selection. They control the vesicular transport of proteins in different trafficking pathways. AP-4 forms a non clathrin-associated coat on vesicles departing the trans-Golgi network (TGN) and may be involved in the targeting of proteins from the trans-Golgi network (TGN) to the endosomal-lysosomal system. It is also involved in protein sorting to the basolateral membrane in epithelial cells and the proper asymmetric localization of somatodendritic proteins in neurons. AP-4 is involved in the recognition and binding of tyrosine-based sorting signals found in the cytoplasmic part of cargos, but may also recognize other types of sorting signal.</text>
</comment>
<evidence type="ECO:0000313" key="11">
    <source>
        <dbReference type="Proteomes" id="UP001209878"/>
    </source>
</evidence>
<feature type="domain" description="AP complex mu/sigma subunit" evidence="9">
    <location>
        <begin position="14"/>
        <end position="156"/>
    </location>
</feature>
<evidence type="ECO:0000259" key="9">
    <source>
        <dbReference type="Pfam" id="PF01217"/>
    </source>
</evidence>
<dbReference type="Gene3D" id="3.30.450.60">
    <property type="match status" value="1"/>
</dbReference>
<evidence type="ECO:0000256" key="5">
    <source>
        <dbReference type="ARBA" id="ARBA00023136"/>
    </source>
</evidence>
<evidence type="ECO:0000256" key="7">
    <source>
        <dbReference type="ARBA" id="ARBA00062526"/>
    </source>
</evidence>
<protein>
    <recommendedName>
        <fullName evidence="8">AP complex subunit sigma</fullName>
    </recommendedName>
</protein>